<dbReference type="Pfam" id="PF24932">
    <property type="entry name" value="UBA_NBR1_C"/>
    <property type="match status" value="2"/>
</dbReference>
<comment type="subcellular location">
    <subcellularLocation>
        <location evidence="2">Cytoplasmic vesicle</location>
        <location evidence="2">Autophagosome</location>
    </subcellularLocation>
    <subcellularLocation>
        <location evidence="1">Vacuole</location>
    </subcellularLocation>
</comment>
<dbReference type="SUPFAM" id="SSF54277">
    <property type="entry name" value="CAD &amp; PB1 domains"/>
    <property type="match status" value="1"/>
</dbReference>
<dbReference type="InterPro" id="IPR009060">
    <property type="entry name" value="UBA-like_sf"/>
</dbReference>
<feature type="domain" description="UBA" evidence="13">
    <location>
        <begin position="708"/>
        <end position="757"/>
    </location>
</feature>
<dbReference type="FunFam" id="1.10.8.10:FF:000085">
    <property type="entry name" value="protein NBR1 homolog"/>
    <property type="match status" value="1"/>
</dbReference>
<keyword evidence="3" id="KW-0813">Transport</keyword>
<dbReference type="Proteomes" id="UP001604336">
    <property type="component" value="Unassembled WGS sequence"/>
</dbReference>
<dbReference type="AlphaFoldDB" id="A0ABD1U393"/>
<dbReference type="InterPro" id="IPR056893">
    <property type="entry name" value="UBA_Nbr1_C"/>
</dbReference>
<keyword evidence="17" id="KW-1185">Reference proteome</keyword>
<gene>
    <name evidence="16" type="ORF">Adt_15686</name>
</gene>
<sequence>METETVVIKVKYGDTLRRFNAPVVNQEFDLNMDGLREKILSLFNFAPNAELTLTYIDEDSDVVALVDDEDLRDVVRQALNPLRITVKLNTENSSRPYARSSGSSTPLRSPGVQPPFQNLKSNISEILKSVPEPLCETLTKLSTELESKAPQVAELVNGFSKMGLSRISQFSESPISGSTTGATKTTDADCSNVAHVTSKDFPTISEEPSLRSNKDLRKFKLELLQKHAEAIKRAKAIPERDSPKEVSKSGVPHPGPKPPNVGGSIKYPDSKKWCSSGDGIKNVFPSGIGKSGDSHLDPSFISECPFAGIPVRNDFDMPPQSGSHGFQFTRSSNKSDCTAGIFHRGICCDGCGVHPITGIRFKSKVKEDYDLCSICFAEMGNDTDYIIIDRPVAYRHSFSFKGPHHSHEHPPTIPQIFRGCKVGAPFKLDSHFIQDVNILDGTVMAPLTPFTKIWRMRNSGTLVWPPKTKLVWIGGDRLSDASSVEVEIPVAGLAVDQELDVAVDFVAPELPGRYISYWRMASPSGQKFGQRVWVLIQVNTSPTEPLHEIVSGLNLNLPPVSNGPAGSEIINVDAEPTVDKRHELENSSMTAEPWQRVVEEQPNSKQDVKFPINNSLLVDSGESSSVTLAPPSSGLHPIIDLSEVEPALARPTPFVPSAASIAVVNAQGVMEKNEVEEKLLRELEDMGFKQVDLNKEVLRTNEYDLEQSVDDLCGVSEWDPMLEELQEMGFRDTEMNKQLLKKNNGSIKRVVMDLITGGR</sequence>
<comment type="caution">
    <text evidence="16">The sequence shown here is derived from an EMBL/GenBank/DDBJ whole genome shotgun (WGS) entry which is preliminary data.</text>
</comment>
<evidence type="ECO:0000259" key="13">
    <source>
        <dbReference type="PROSITE" id="PS50030"/>
    </source>
</evidence>
<evidence type="ECO:0000313" key="17">
    <source>
        <dbReference type="Proteomes" id="UP001604336"/>
    </source>
</evidence>
<accession>A0ABD1U393</accession>
<evidence type="ECO:0000256" key="6">
    <source>
        <dbReference type="ARBA" id="ARBA00022771"/>
    </source>
</evidence>
<feature type="compositionally biased region" description="Low complexity" evidence="12">
    <location>
        <begin position="93"/>
        <end position="104"/>
    </location>
</feature>
<evidence type="ECO:0000256" key="11">
    <source>
        <dbReference type="PROSITE-ProRule" id="PRU00228"/>
    </source>
</evidence>
<evidence type="ECO:0000256" key="8">
    <source>
        <dbReference type="ARBA" id="ARBA00022927"/>
    </source>
</evidence>
<dbReference type="EMBL" id="JBFOLK010000004">
    <property type="protein sequence ID" value="KAL2519439.1"/>
    <property type="molecule type" value="Genomic_DNA"/>
</dbReference>
<proteinExistence type="predicted"/>
<feature type="compositionally biased region" description="Basic and acidic residues" evidence="12">
    <location>
        <begin position="233"/>
        <end position="247"/>
    </location>
</feature>
<evidence type="ECO:0000313" key="16">
    <source>
        <dbReference type="EMBL" id="KAL2519439.1"/>
    </source>
</evidence>
<dbReference type="PROSITE" id="PS50135">
    <property type="entry name" value="ZF_ZZ_2"/>
    <property type="match status" value="1"/>
</dbReference>
<dbReference type="GO" id="GO:0005776">
    <property type="term" value="C:autophagosome"/>
    <property type="evidence" value="ECO:0007669"/>
    <property type="project" value="UniProtKB-SubCell"/>
</dbReference>
<name>A0ABD1U393_9LAMI</name>
<feature type="domain" description="PB1" evidence="15">
    <location>
        <begin position="5"/>
        <end position="89"/>
    </location>
</feature>
<feature type="region of interest" description="Disordered" evidence="12">
    <location>
        <begin position="233"/>
        <end position="265"/>
    </location>
</feature>
<keyword evidence="10" id="KW-0968">Cytoplasmic vesicle</keyword>
<dbReference type="CDD" id="cd14319">
    <property type="entry name" value="UBA_NBR1"/>
    <property type="match status" value="2"/>
</dbReference>
<dbReference type="CDD" id="cd14947">
    <property type="entry name" value="NBR1_like"/>
    <property type="match status" value="1"/>
</dbReference>
<keyword evidence="4" id="KW-0926">Vacuole</keyword>
<dbReference type="InterPro" id="IPR000433">
    <property type="entry name" value="Znf_ZZ"/>
</dbReference>
<reference evidence="17" key="1">
    <citation type="submission" date="2024-07" db="EMBL/GenBank/DDBJ databases">
        <title>Two chromosome-level genome assemblies of Korean endemic species Abeliophyllum distichum and Forsythia ovata (Oleaceae).</title>
        <authorList>
            <person name="Jang H."/>
        </authorList>
    </citation>
    <scope>NUCLEOTIDE SEQUENCE [LARGE SCALE GENOMIC DNA]</scope>
</reference>
<dbReference type="CDD" id="cd06398">
    <property type="entry name" value="PB1_Joka2"/>
    <property type="match status" value="1"/>
</dbReference>
<evidence type="ECO:0000256" key="7">
    <source>
        <dbReference type="ARBA" id="ARBA00022833"/>
    </source>
</evidence>
<evidence type="ECO:0000256" key="3">
    <source>
        <dbReference type="ARBA" id="ARBA00022448"/>
    </source>
</evidence>
<dbReference type="GO" id="GO:0015031">
    <property type="term" value="P:protein transport"/>
    <property type="evidence" value="ECO:0007669"/>
    <property type="project" value="UniProtKB-KW"/>
</dbReference>
<protein>
    <submittedName>
        <fullName evidence="16">Ubiquitin-associated (UBA)/TS-N domain-containing protein</fullName>
    </submittedName>
</protein>
<organism evidence="16 17">
    <name type="scientific">Abeliophyllum distichum</name>
    <dbReference type="NCBI Taxonomy" id="126358"/>
    <lineage>
        <taxon>Eukaryota</taxon>
        <taxon>Viridiplantae</taxon>
        <taxon>Streptophyta</taxon>
        <taxon>Embryophyta</taxon>
        <taxon>Tracheophyta</taxon>
        <taxon>Spermatophyta</taxon>
        <taxon>Magnoliopsida</taxon>
        <taxon>eudicotyledons</taxon>
        <taxon>Gunneridae</taxon>
        <taxon>Pentapetalae</taxon>
        <taxon>asterids</taxon>
        <taxon>lamiids</taxon>
        <taxon>Lamiales</taxon>
        <taxon>Oleaceae</taxon>
        <taxon>Forsythieae</taxon>
        <taxon>Abeliophyllum</taxon>
    </lineage>
</organism>
<keyword evidence="5" id="KW-0479">Metal-binding</keyword>
<evidence type="ECO:0000259" key="15">
    <source>
        <dbReference type="PROSITE" id="PS51745"/>
    </source>
</evidence>
<dbReference type="GO" id="GO:0031410">
    <property type="term" value="C:cytoplasmic vesicle"/>
    <property type="evidence" value="ECO:0007669"/>
    <property type="project" value="UniProtKB-KW"/>
</dbReference>
<dbReference type="PANTHER" id="PTHR20930:SF0">
    <property type="entry name" value="PROTEIN ILRUN"/>
    <property type="match status" value="1"/>
</dbReference>
<keyword evidence="6 11" id="KW-0863">Zinc-finger</keyword>
<dbReference type="SUPFAM" id="SSF46934">
    <property type="entry name" value="UBA-like"/>
    <property type="match status" value="1"/>
</dbReference>
<feature type="domain" description="ZZ-type" evidence="14">
    <location>
        <begin position="343"/>
        <end position="393"/>
    </location>
</feature>
<evidence type="ECO:0000256" key="9">
    <source>
        <dbReference type="ARBA" id="ARBA00023006"/>
    </source>
</evidence>
<dbReference type="PROSITE" id="PS50030">
    <property type="entry name" value="UBA"/>
    <property type="match status" value="2"/>
</dbReference>
<dbReference type="Pfam" id="PF00569">
    <property type="entry name" value="ZZ"/>
    <property type="match status" value="1"/>
</dbReference>
<evidence type="ECO:0000256" key="4">
    <source>
        <dbReference type="ARBA" id="ARBA00022554"/>
    </source>
</evidence>
<dbReference type="SMART" id="SM00291">
    <property type="entry name" value="ZnF_ZZ"/>
    <property type="match status" value="1"/>
</dbReference>
<evidence type="ECO:0000256" key="10">
    <source>
        <dbReference type="ARBA" id="ARBA00023329"/>
    </source>
</evidence>
<evidence type="ECO:0000256" key="2">
    <source>
        <dbReference type="ARBA" id="ARBA00004419"/>
    </source>
</evidence>
<dbReference type="Pfam" id="PF00564">
    <property type="entry name" value="PB1"/>
    <property type="match status" value="1"/>
</dbReference>
<dbReference type="InterPro" id="IPR043145">
    <property type="entry name" value="Znf_ZZ_sf"/>
</dbReference>
<dbReference type="InterPro" id="IPR000270">
    <property type="entry name" value="PB1_dom"/>
</dbReference>
<dbReference type="Pfam" id="PF16158">
    <property type="entry name" value="N_BRCA1_IG"/>
    <property type="match status" value="1"/>
</dbReference>
<evidence type="ECO:0000256" key="1">
    <source>
        <dbReference type="ARBA" id="ARBA00004116"/>
    </source>
</evidence>
<dbReference type="PANTHER" id="PTHR20930">
    <property type="entry name" value="OVARIAN CARCINOMA ANTIGEN CA125-RELATED"/>
    <property type="match status" value="1"/>
</dbReference>
<evidence type="ECO:0000256" key="5">
    <source>
        <dbReference type="ARBA" id="ARBA00022723"/>
    </source>
</evidence>
<dbReference type="SMART" id="SM00666">
    <property type="entry name" value="PB1"/>
    <property type="match status" value="1"/>
</dbReference>
<dbReference type="GO" id="GO:0006914">
    <property type="term" value="P:autophagy"/>
    <property type="evidence" value="ECO:0007669"/>
    <property type="project" value="UniProtKB-KW"/>
</dbReference>
<dbReference type="GO" id="GO:0008270">
    <property type="term" value="F:zinc ion binding"/>
    <property type="evidence" value="ECO:0007669"/>
    <property type="project" value="UniProtKB-KW"/>
</dbReference>
<dbReference type="Gene3D" id="3.30.60.90">
    <property type="match status" value="1"/>
</dbReference>
<dbReference type="Gene3D" id="1.10.8.10">
    <property type="entry name" value="DNA helicase RuvA subunit, C-terminal domain"/>
    <property type="match status" value="2"/>
</dbReference>
<feature type="region of interest" description="Disordered" evidence="12">
    <location>
        <begin position="93"/>
        <end position="115"/>
    </location>
</feature>
<dbReference type="Gene3D" id="3.10.20.90">
    <property type="entry name" value="Phosphatidylinositol 3-kinase Catalytic Subunit, Chain A, domain 1"/>
    <property type="match status" value="1"/>
</dbReference>
<dbReference type="PROSITE" id="PS51745">
    <property type="entry name" value="PB1"/>
    <property type="match status" value="1"/>
</dbReference>
<dbReference type="FunFam" id="2.60.40.10:FF:000199">
    <property type="entry name" value="next to BRCA1 gene 1 protein-like"/>
    <property type="match status" value="1"/>
</dbReference>
<evidence type="ECO:0000256" key="12">
    <source>
        <dbReference type="SAM" id="MobiDB-lite"/>
    </source>
</evidence>
<dbReference type="InterPro" id="IPR032350">
    <property type="entry name" value="Nbr1_FW"/>
</dbReference>
<evidence type="ECO:0000259" key="14">
    <source>
        <dbReference type="PROSITE" id="PS50135"/>
    </source>
</evidence>
<dbReference type="Gene3D" id="2.60.40.10">
    <property type="entry name" value="Immunoglobulins"/>
    <property type="match status" value="1"/>
</dbReference>
<dbReference type="InterPro" id="IPR053793">
    <property type="entry name" value="PB1-like"/>
</dbReference>
<feature type="domain" description="UBA" evidence="13">
    <location>
        <begin position="674"/>
        <end position="712"/>
    </location>
</feature>
<dbReference type="InterPro" id="IPR013783">
    <property type="entry name" value="Ig-like_fold"/>
</dbReference>
<keyword evidence="7" id="KW-0862">Zinc</keyword>
<dbReference type="InterPro" id="IPR015940">
    <property type="entry name" value="UBA"/>
</dbReference>
<keyword evidence="9" id="KW-0072">Autophagy</keyword>
<dbReference type="SUPFAM" id="SSF57850">
    <property type="entry name" value="RING/U-box"/>
    <property type="match status" value="1"/>
</dbReference>
<keyword evidence="8" id="KW-0653">Protein transport</keyword>